<geneLocation type="plasmid" evidence="4 5">
    <name>unnamed1</name>
</geneLocation>
<dbReference type="Pfam" id="PF00440">
    <property type="entry name" value="TetR_N"/>
    <property type="match status" value="1"/>
</dbReference>
<keyword evidence="4" id="KW-0614">Plasmid</keyword>
<dbReference type="AlphaFoldDB" id="A0A8U0A5N6"/>
<sequence length="81" mass="9333">MPTFTEEKRERVREALCDTGRGLLGRYGIRKTSISELTEAVGIGKGTFYQFYDSKEELYVDILAQYREEAVPRLLNIRGAR</sequence>
<dbReference type="InterPro" id="IPR050624">
    <property type="entry name" value="HTH-type_Tx_Regulator"/>
</dbReference>
<dbReference type="SUPFAM" id="SSF46689">
    <property type="entry name" value="Homeodomain-like"/>
    <property type="match status" value="1"/>
</dbReference>
<evidence type="ECO:0000256" key="1">
    <source>
        <dbReference type="ARBA" id="ARBA00023125"/>
    </source>
</evidence>
<dbReference type="PROSITE" id="PS50977">
    <property type="entry name" value="HTH_TETR_2"/>
    <property type="match status" value="1"/>
</dbReference>
<dbReference type="GO" id="GO:0003677">
    <property type="term" value="F:DNA binding"/>
    <property type="evidence" value="ECO:0007669"/>
    <property type="project" value="UniProtKB-UniRule"/>
</dbReference>
<dbReference type="RefSeq" id="WP_247995154.1">
    <property type="nucleotide sequence ID" value="NZ_CP096020.1"/>
</dbReference>
<organism evidence="4 5">
    <name type="scientific">Halocatena salina</name>
    <dbReference type="NCBI Taxonomy" id="2934340"/>
    <lineage>
        <taxon>Archaea</taxon>
        <taxon>Methanobacteriati</taxon>
        <taxon>Methanobacteriota</taxon>
        <taxon>Stenosarchaea group</taxon>
        <taxon>Halobacteria</taxon>
        <taxon>Halobacteriales</taxon>
        <taxon>Natronomonadaceae</taxon>
        <taxon>Halocatena</taxon>
    </lineage>
</organism>
<evidence type="ECO:0000313" key="5">
    <source>
        <dbReference type="Proteomes" id="UP000831768"/>
    </source>
</evidence>
<dbReference type="KEGG" id="haad:MW046_13755"/>
<dbReference type="Proteomes" id="UP000831768">
    <property type="component" value="Plasmid unnamed1"/>
</dbReference>
<keyword evidence="1 2" id="KW-0238">DNA-binding</keyword>
<feature type="DNA-binding region" description="H-T-H motif" evidence="2">
    <location>
        <begin position="33"/>
        <end position="52"/>
    </location>
</feature>
<keyword evidence="5" id="KW-1185">Reference proteome</keyword>
<dbReference type="Gene3D" id="1.10.357.10">
    <property type="entry name" value="Tetracycline Repressor, domain 2"/>
    <property type="match status" value="1"/>
</dbReference>
<dbReference type="PANTHER" id="PTHR43479:SF11">
    <property type="entry name" value="ACREF_ENVCD OPERON REPRESSOR-RELATED"/>
    <property type="match status" value="1"/>
</dbReference>
<dbReference type="InterPro" id="IPR001647">
    <property type="entry name" value="HTH_TetR"/>
</dbReference>
<dbReference type="PANTHER" id="PTHR43479">
    <property type="entry name" value="ACREF/ENVCD OPERON REPRESSOR-RELATED"/>
    <property type="match status" value="1"/>
</dbReference>
<dbReference type="EMBL" id="CP096020">
    <property type="protein sequence ID" value="UPM44500.1"/>
    <property type="molecule type" value="Genomic_DNA"/>
</dbReference>
<evidence type="ECO:0000259" key="3">
    <source>
        <dbReference type="PROSITE" id="PS50977"/>
    </source>
</evidence>
<feature type="domain" description="HTH tetR-type" evidence="3">
    <location>
        <begin position="10"/>
        <end position="70"/>
    </location>
</feature>
<dbReference type="InterPro" id="IPR009057">
    <property type="entry name" value="Homeodomain-like_sf"/>
</dbReference>
<name>A0A8U0A5N6_9EURY</name>
<evidence type="ECO:0000313" key="4">
    <source>
        <dbReference type="EMBL" id="UPM44500.1"/>
    </source>
</evidence>
<gene>
    <name evidence="4" type="ORF">MW046_13755</name>
</gene>
<dbReference type="GeneID" id="71929132"/>
<protein>
    <submittedName>
        <fullName evidence="4">TetR/AcrR family transcriptional regulator</fullName>
    </submittedName>
</protein>
<evidence type="ECO:0000256" key="2">
    <source>
        <dbReference type="PROSITE-ProRule" id="PRU00335"/>
    </source>
</evidence>
<reference evidence="4" key="1">
    <citation type="submission" date="2022-04" db="EMBL/GenBank/DDBJ databases">
        <title>Halocatena sp. nov., isolated from a salt lake.</title>
        <authorList>
            <person name="Cui H.-L."/>
        </authorList>
    </citation>
    <scope>NUCLEOTIDE SEQUENCE</scope>
    <source>
        <strain evidence="4">AD-1</strain>
        <plasmid evidence="4">unnamed1</plasmid>
    </source>
</reference>
<proteinExistence type="predicted"/>
<accession>A0A8U0A5N6</accession>